<dbReference type="GO" id="GO:0016887">
    <property type="term" value="F:ATP hydrolysis activity"/>
    <property type="evidence" value="ECO:0007669"/>
    <property type="project" value="InterPro"/>
</dbReference>
<dbReference type="Proteomes" id="UP000198992">
    <property type="component" value="Unassembled WGS sequence"/>
</dbReference>
<organism evidence="8 9">
    <name type="scientific">Bradyrhizobium erythrophlei</name>
    <dbReference type="NCBI Taxonomy" id="1437360"/>
    <lineage>
        <taxon>Bacteria</taxon>
        <taxon>Pseudomonadati</taxon>
        <taxon>Pseudomonadota</taxon>
        <taxon>Alphaproteobacteria</taxon>
        <taxon>Hyphomicrobiales</taxon>
        <taxon>Nitrobacteraceae</taxon>
        <taxon>Bradyrhizobium</taxon>
    </lineage>
</organism>
<dbReference type="OrthoDB" id="9807242at2"/>
<dbReference type="InterPro" id="IPR003439">
    <property type="entry name" value="ABC_transporter-like_ATP-bd"/>
</dbReference>
<evidence type="ECO:0000256" key="4">
    <source>
        <dbReference type="ARBA" id="ARBA00022840"/>
    </source>
</evidence>
<sequence length="284" mass="31641">MNVLPPPCTFDDDTEPMTTSEGRPPVVEVLSAEKLFPNGTRGLAPIDLTIADGEFLTLIGPSGCGKSTLLKLIANLIEPTDGRLLWWRGDHRQVGQQGRRLAFVFQEPTLMPWARVEANVRLPLELADMPRVKAAPLVEDAIARVGLSAFSQHYPRQLSGGMRMRVSIARALVTQPNLLLMDEPFGALDEFTRNRLDDDLVRLWWERKLTTVFVTHSIYEAVFLSTRIIVMAAGPGRIFRTMTIDEPQPREVGFRDSPKFAAYCRELSTWLAEASLPRSGGGEA</sequence>
<keyword evidence="3" id="KW-0547">Nucleotide-binding</keyword>
<dbReference type="PANTHER" id="PTHR42788:SF19">
    <property type="entry name" value="ALIPHATIC SULFONATES IMPORT ATP-BINDING PROTEIN SSUB 2"/>
    <property type="match status" value="1"/>
</dbReference>
<proteinExistence type="inferred from homology"/>
<feature type="domain" description="ABC transporter" evidence="7">
    <location>
        <begin position="27"/>
        <end position="258"/>
    </location>
</feature>
<accession>A0A1H5D8N0</accession>
<dbReference type="EMBL" id="FNTH01000001">
    <property type="protein sequence ID" value="SED75211.1"/>
    <property type="molecule type" value="Genomic_DNA"/>
</dbReference>
<dbReference type="AlphaFoldDB" id="A0A1H5D8N0"/>
<comment type="similarity">
    <text evidence="1">Belongs to the ABC transporter superfamily.</text>
</comment>
<reference evidence="8 9" key="1">
    <citation type="submission" date="2016-10" db="EMBL/GenBank/DDBJ databases">
        <authorList>
            <person name="de Groot N.N."/>
        </authorList>
    </citation>
    <scope>NUCLEOTIDE SEQUENCE [LARGE SCALE GENOMIC DNA]</scope>
    <source>
        <strain evidence="8 9">MT12</strain>
    </source>
</reference>
<dbReference type="InterPro" id="IPR027417">
    <property type="entry name" value="P-loop_NTPase"/>
</dbReference>
<evidence type="ECO:0000256" key="6">
    <source>
        <dbReference type="SAM" id="MobiDB-lite"/>
    </source>
</evidence>
<evidence type="ECO:0000259" key="7">
    <source>
        <dbReference type="PROSITE" id="PS50893"/>
    </source>
</evidence>
<evidence type="ECO:0000256" key="5">
    <source>
        <dbReference type="ARBA" id="ARBA00024722"/>
    </source>
</evidence>
<dbReference type="SUPFAM" id="SSF52540">
    <property type="entry name" value="P-loop containing nucleoside triphosphate hydrolases"/>
    <property type="match status" value="1"/>
</dbReference>
<evidence type="ECO:0000256" key="2">
    <source>
        <dbReference type="ARBA" id="ARBA00022448"/>
    </source>
</evidence>
<dbReference type="Gene3D" id="3.40.50.300">
    <property type="entry name" value="P-loop containing nucleotide triphosphate hydrolases"/>
    <property type="match status" value="1"/>
</dbReference>
<evidence type="ECO:0000313" key="8">
    <source>
        <dbReference type="EMBL" id="SED75211.1"/>
    </source>
</evidence>
<comment type="function">
    <text evidence="5">Involved in beta-(1--&gt;2)glucan export. Transmembrane domains (TMD) form a pore in the inner membrane and the ATP-binding domain (NBD) is responsible for energy generation.</text>
</comment>
<protein>
    <submittedName>
        <fullName evidence="8">NitT/TauT family transport system ATP-binding protein</fullName>
    </submittedName>
</protein>
<evidence type="ECO:0000256" key="3">
    <source>
        <dbReference type="ARBA" id="ARBA00022741"/>
    </source>
</evidence>
<evidence type="ECO:0000256" key="1">
    <source>
        <dbReference type="ARBA" id="ARBA00005417"/>
    </source>
</evidence>
<name>A0A1H5D8N0_9BRAD</name>
<dbReference type="InterPro" id="IPR017871">
    <property type="entry name" value="ABC_transporter-like_CS"/>
</dbReference>
<keyword evidence="2" id="KW-0813">Transport</keyword>
<dbReference type="InterPro" id="IPR003593">
    <property type="entry name" value="AAA+_ATPase"/>
</dbReference>
<dbReference type="InterPro" id="IPR050166">
    <property type="entry name" value="ABC_transporter_ATP-bind"/>
</dbReference>
<keyword evidence="4 8" id="KW-0067">ATP-binding</keyword>
<dbReference type="PROSITE" id="PS50893">
    <property type="entry name" value="ABC_TRANSPORTER_2"/>
    <property type="match status" value="1"/>
</dbReference>
<dbReference type="Pfam" id="PF00005">
    <property type="entry name" value="ABC_tran"/>
    <property type="match status" value="1"/>
</dbReference>
<dbReference type="SMART" id="SM00382">
    <property type="entry name" value="AAA"/>
    <property type="match status" value="1"/>
</dbReference>
<dbReference type="PANTHER" id="PTHR42788">
    <property type="entry name" value="TAURINE IMPORT ATP-BINDING PROTEIN-RELATED"/>
    <property type="match status" value="1"/>
</dbReference>
<dbReference type="CDD" id="cd03293">
    <property type="entry name" value="ABC_NrtD_SsuB_transporters"/>
    <property type="match status" value="1"/>
</dbReference>
<gene>
    <name evidence="8" type="ORF">SAMN05444164_5686</name>
</gene>
<feature type="region of interest" description="Disordered" evidence="6">
    <location>
        <begin position="1"/>
        <end position="21"/>
    </location>
</feature>
<evidence type="ECO:0000313" key="9">
    <source>
        <dbReference type="Proteomes" id="UP000198992"/>
    </source>
</evidence>
<dbReference type="GO" id="GO:0005524">
    <property type="term" value="F:ATP binding"/>
    <property type="evidence" value="ECO:0007669"/>
    <property type="project" value="UniProtKB-KW"/>
</dbReference>
<dbReference type="PROSITE" id="PS00211">
    <property type="entry name" value="ABC_TRANSPORTER_1"/>
    <property type="match status" value="1"/>
</dbReference>